<feature type="repeat" description="RCC1" evidence="4">
    <location>
        <begin position="331"/>
        <end position="393"/>
    </location>
</feature>
<accession>A0A7J6M2I8</accession>
<evidence type="ECO:0000256" key="6">
    <source>
        <dbReference type="SAM" id="SignalP"/>
    </source>
</evidence>
<dbReference type="Pfam" id="PF00415">
    <property type="entry name" value="RCC1"/>
    <property type="match status" value="2"/>
</dbReference>
<evidence type="ECO:0000313" key="8">
    <source>
        <dbReference type="EMBL" id="KAF4665685.1"/>
    </source>
</evidence>
<dbReference type="InterPro" id="IPR004088">
    <property type="entry name" value="KH_dom_type_1"/>
</dbReference>
<feature type="signal peptide" evidence="6">
    <location>
        <begin position="1"/>
        <end position="23"/>
    </location>
</feature>
<evidence type="ECO:0000256" key="5">
    <source>
        <dbReference type="SAM" id="MobiDB-lite"/>
    </source>
</evidence>
<dbReference type="InterPro" id="IPR036770">
    <property type="entry name" value="Ankyrin_rpt-contain_sf"/>
</dbReference>
<feature type="repeat" description="ANK" evidence="2">
    <location>
        <begin position="1179"/>
        <end position="1212"/>
    </location>
</feature>
<dbReference type="CDD" id="cd00105">
    <property type="entry name" value="KH-I"/>
    <property type="match status" value="1"/>
</dbReference>
<evidence type="ECO:0000259" key="7">
    <source>
        <dbReference type="SMART" id="SM00322"/>
    </source>
</evidence>
<dbReference type="Proteomes" id="UP000572268">
    <property type="component" value="Unassembled WGS sequence"/>
</dbReference>
<evidence type="ECO:0000313" key="9">
    <source>
        <dbReference type="Proteomes" id="UP000572268"/>
    </source>
</evidence>
<dbReference type="Pfam" id="PF12796">
    <property type="entry name" value="Ank_2"/>
    <property type="match status" value="1"/>
</dbReference>
<sequence>MPSYPPAFASIIMFAILLVQRCGAPSALQQHQQPKDPDTLWDVYPEVLDLTYCKSIDLDEDPMKLFAISFSSDVFFNRAELDVIMDFGSGKRHYYSGFLNVSMTSTGEVRFRPLERYDAFFKMIDARLKKNNFDLLGRPRIRIMRDLIRIDFGVTGLMGIPDDQAVPLQSVGDPYNWLDGCPANQMTLISSGDVFLLREDRDDYLGHLPSLCGRKIKSASAGSSSIFVSFADTIGSVAADKASLVEIRDIDSIVNIELPDEDDIRMIAACRDCLLALGRSGKLYSVATEISQSPAPRGVGGAASLPDGNGWNEVLKIAVGGNHCLGITGLQQCVAWGENTCGQLGIGKKLSSSNQPLFVNTPARTDKENCDDDHMTVVDIAAGWAHSVSVDNNGHAYRSLCLDFGLNSHGQLGLNDTRSRWSPEMITTLREVTHIGCGKLFTAAWAMGTTRASRGARGVYYAGKNLRSAPPVGTVGGADPGEPNEVTAATKDHNGLFSKKFVRRQERPHIFTAAGNPTAKFTGPLDMCPPFPSEYTLSAPITAISSMLASDNMVYVFASTHIAALSPRIANLSGGTRVAIHVTGLSYPSSTLSCLGQARVRLTRQSPALDHIVDAQIDVGKLSPGRICFDFPNLSLSPLAPLVESATAPTFLGVQLSLDDGLSWTALDETQPKIAVMKFPGRQLVVVPNCASMTGGAPLTVFLPGAPGLTVEGEPAGGPPALPDNLPDDSLLVLFTIECRSKAVDSEDFDDVYAHREMLVDAKPREKVKIKVPGWRSINGVSCICPSFDPDIIGSSAGVSVQVSLDEGQTLLGPPLPFKVFSFAIDRIVPAVGEAALSTRMEIVLGGRMPVVTKKPRIGAILPGESDAAGRRRRPLMREMLEAVAEARADGTIRIFFTMPSLEDLLPEKTVAVAERYLKIPIEVSLNDGAEYSEDGFSFTYLLPQGDEGDSPTFTAAPGLYKMPEEWTEEDNRIDVTAAIPAGTQMCVRLAEGDLPVDLVYADAKIRLRYISGREDEAEAAELKHPVDLEVVAGISFHGEEDIPVLRFTTPEVTASQLAAELGAVVAMEVSFAIDGQHFHESSFVREELNPVVEELRLNPSVDPDQEDPGNDALLDFYSAVGREDEELVRSLVTEGRPLIKLNSLRASPLLLSLWNNNPRILSLLLDAGADGVSGDKRSGFAPLHHAAMCQGASECIKLLVQYDADLLCRTSRGGYTPLFLACALGITDNVATLLAMALQRAPAVSSLPGRAFIESCSTTRGHTCLVAAVSLLVHCRASVLAADPNGITPVEVAKGRDDMLEALLGRSARQKRSPYRPLPTAVAAGGLHRSASSSEIIPSPSARRVLPSRSLPPRRGGGFLRISFRRDGSAGFLNPMSIGRVPEAARMRRVRSQAQQNMRLMDRNLVVQPMAASASVRQYEMLLSEEGVLKSQRLLESQKNRKLADGRFWTALTSCAGVAVDVEHLALCLASIGLRFLTSLGEIIYRLSIDPRSSPRMSTIRPDLSNSLPCLAATTVPEKNEKQQQNTLEGCQPTPADESSPTSSAPVGAAAAAAASNSNRPSSGRIPVLFLLSVDNVGRLIGKQGRIINQIREAWPGASLVVHESETPAALHSQRERIVAVRPNLADDNNAIRDDMKSRNVEMMLAGICRRLCLPEEDFDPQRVEREIFRADSKVSSDTCCICLLIPGSTLPGMIGHEGQTVRSLQADTGCIIQFVTEPVVGTPNFRRCRITGCWPNLGRAVIAVVEKLQDLQDRGRAGVSFPGGWDPLTNPGRLEDTESATNSPSSSRDIGLPSLAVIEPSRFLVSPQEAAWLLGKSGRKINRLRDKYSPAVSINVDTVTPEWRVVSVGLSSPYSRSASLRKAHALLDLLGDLERYPTPAVIGPNASSVEANFFLRHSGSKMKVLIPPELFGAVMGRGGERMRRLTRATGAAIQKVRPSDSPLSTGDTLTESVIRRTLSSHRLIEISGTSKQKADAILRVVQIMDRKALDIAGIPDDDRDSSSGSPSVASPRPPSTSVHRGGNNSNGITERLSAFERSVREAQSMPQLINTYVTMTIVLPSLPQAQLLLAEAGGILQQTGCRITVGGFVPDISLHPNDSPNGRGAFDLPGSSTSSPSSSSTRGGVLAWLTGTPLQNTHAFFLIQQYIAATRMLHQRPSYYAH</sequence>
<evidence type="ECO:0000256" key="4">
    <source>
        <dbReference type="PROSITE-ProRule" id="PRU00235"/>
    </source>
</evidence>
<dbReference type="Gene3D" id="1.25.40.20">
    <property type="entry name" value="Ankyrin repeat-containing domain"/>
    <property type="match status" value="1"/>
</dbReference>
<dbReference type="PROSITE" id="PS50084">
    <property type="entry name" value="KH_TYPE_1"/>
    <property type="match status" value="2"/>
</dbReference>
<gene>
    <name evidence="8" type="ORF">FOL46_003515</name>
</gene>
<proteinExistence type="predicted"/>
<dbReference type="Pfam" id="PF00013">
    <property type="entry name" value="KH_1"/>
    <property type="match status" value="3"/>
</dbReference>
<dbReference type="SUPFAM" id="SSF50985">
    <property type="entry name" value="RCC1/BLIP-II"/>
    <property type="match status" value="1"/>
</dbReference>
<dbReference type="InterPro" id="IPR009091">
    <property type="entry name" value="RCC1/BLIP-II"/>
</dbReference>
<feature type="region of interest" description="Disordered" evidence="5">
    <location>
        <begin position="2096"/>
        <end position="2124"/>
    </location>
</feature>
<keyword evidence="2" id="KW-0040">ANK repeat</keyword>
<feature type="compositionally biased region" description="Low complexity" evidence="5">
    <location>
        <begin position="1540"/>
        <end position="1562"/>
    </location>
</feature>
<feature type="compositionally biased region" description="Polar residues" evidence="5">
    <location>
        <begin position="1781"/>
        <end position="1790"/>
    </location>
</feature>
<dbReference type="GO" id="GO:0003723">
    <property type="term" value="F:RNA binding"/>
    <property type="evidence" value="ECO:0007669"/>
    <property type="project" value="UniProtKB-UniRule"/>
</dbReference>
<dbReference type="SUPFAM" id="SSF54791">
    <property type="entry name" value="Eukaryotic type KH-domain (KH-domain type I)"/>
    <property type="match status" value="3"/>
</dbReference>
<name>A0A7J6M2I8_PEROL</name>
<dbReference type="InterPro" id="IPR004087">
    <property type="entry name" value="KH_dom"/>
</dbReference>
<keyword evidence="6" id="KW-0732">Signal</keyword>
<dbReference type="PROSITE" id="PS50012">
    <property type="entry name" value="RCC1_3"/>
    <property type="match status" value="2"/>
</dbReference>
<feature type="repeat" description="RCC1" evidence="4">
    <location>
        <begin position="399"/>
        <end position="448"/>
    </location>
</feature>
<keyword evidence="3" id="KW-0694">RNA-binding</keyword>
<dbReference type="PANTHER" id="PTHR10288">
    <property type="entry name" value="KH DOMAIN CONTAINING RNA BINDING PROTEIN"/>
    <property type="match status" value="1"/>
</dbReference>
<evidence type="ECO:0000256" key="3">
    <source>
        <dbReference type="PROSITE-ProRule" id="PRU00117"/>
    </source>
</evidence>
<dbReference type="PROSITE" id="PS50088">
    <property type="entry name" value="ANK_REPEAT"/>
    <property type="match status" value="1"/>
</dbReference>
<evidence type="ECO:0000256" key="2">
    <source>
        <dbReference type="PROSITE-ProRule" id="PRU00023"/>
    </source>
</evidence>
<evidence type="ECO:0000256" key="1">
    <source>
        <dbReference type="ARBA" id="ARBA00022737"/>
    </source>
</evidence>
<dbReference type="InterPro" id="IPR000408">
    <property type="entry name" value="Reg_chr_condens"/>
</dbReference>
<keyword evidence="1" id="KW-0677">Repeat</keyword>
<feature type="domain" description="K Homology" evidence="7">
    <location>
        <begin position="1565"/>
        <end position="1643"/>
    </location>
</feature>
<feature type="region of interest" description="Disordered" evidence="5">
    <location>
        <begin position="1516"/>
        <end position="1562"/>
    </location>
</feature>
<feature type="region of interest" description="Disordered" evidence="5">
    <location>
        <begin position="1762"/>
        <end position="1790"/>
    </location>
</feature>
<feature type="region of interest" description="Disordered" evidence="5">
    <location>
        <begin position="1994"/>
        <end position="2030"/>
    </location>
</feature>
<dbReference type="Gene3D" id="3.30.1370.10">
    <property type="entry name" value="K Homology domain, type 1"/>
    <property type="match status" value="1"/>
</dbReference>
<protein>
    <recommendedName>
        <fullName evidence="7">K Homology domain-containing protein</fullName>
    </recommendedName>
</protein>
<dbReference type="SUPFAM" id="SSF48403">
    <property type="entry name" value="Ankyrin repeat"/>
    <property type="match status" value="1"/>
</dbReference>
<comment type="caution">
    <text evidence="8">The sequence shown here is derived from an EMBL/GenBank/DDBJ whole genome shotgun (WGS) entry which is preliminary data.</text>
</comment>
<dbReference type="Gene3D" id="2.130.10.30">
    <property type="entry name" value="Regulator of chromosome condensation 1/beta-lactamase-inhibitor protein II"/>
    <property type="match status" value="1"/>
</dbReference>
<dbReference type="InterPro" id="IPR036612">
    <property type="entry name" value="KH_dom_type_1_sf"/>
</dbReference>
<organism evidence="8 9">
    <name type="scientific">Perkinsus olseni</name>
    <name type="common">Perkinsus atlanticus</name>
    <dbReference type="NCBI Taxonomy" id="32597"/>
    <lineage>
        <taxon>Eukaryota</taxon>
        <taxon>Sar</taxon>
        <taxon>Alveolata</taxon>
        <taxon>Perkinsozoa</taxon>
        <taxon>Perkinsea</taxon>
        <taxon>Perkinsida</taxon>
        <taxon>Perkinsidae</taxon>
        <taxon>Perkinsus</taxon>
    </lineage>
</organism>
<feature type="domain" description="K Homology" evidence="7">
    <location>
        <begin position="1900"/>
        <end position="1987"/>
    </location>
</feature>
<dbReference type="InterPro" id="IPR002110">
    <property type="entry name" value="Ankyrin_rpt"/>
</dbReference>
<feature type="domain" description="K Homology" evidence="7">
    <location>
        <begin position="1679"/>
        <end position="1752"/>
    </location>
</feature>
<dbReference type="SMART" id="SM00322">
    <property type="entry name" value="KH"/>
    <property type="match status" value="4"/>
</dbReference>
<feature type="chain" id="PRO_5029479017" description="K Homology domain-containing protein" evidence="6">
    <location>
        <begin position="24"/>
        <end position="2164"/>
    </location>
</feature>
<feature type="compositionally biased region" description="Low complexity" evidence="5">
    <location>
        <begin position="2113"/>
        <end position="2123"/>
    </location>
</feature>
<reference evidence="8 9" key="1">
    <citation type="submission" date="2020-04" db="EMBL/GenBank/DDBJ databases">
        <title>Perkinsus olseni comparative genomics.</title>
        <authorList>
            <person name="Bogema D.R."/>
        </authorList>
    </citation>
    <scope>NUCLEOTIDE SEQUENCE [LARGE SCALE GENOMIC DNA]</scope>
    <source>
        <strain evidence="8">ATCC PRA-31</strain>
    </source>
</reference>
<feature type="domain" description="K Homology" evidence="7">
    <location>
        <begin position="1799"/>
        <end position="1873"/>
    </location>
</feature>
<dbReference type="SMART" id="SM00248">
    <property type="entry name" value="ANK"/>
    <property type="match status" value="4"/>
</dbReference>
<dbReference type="Gene3D" id="3.30.310.210">
    <property type="match status" value="1"/>
</dbReference>
<dbReference type="EMBL" id="JABANN010000225">
    <property type="protein sequence ID" value="KAF4665685.1"/>
    <property type="molecule type" value="Genomic_DNA"/>
</dbReference>